<dbReference type="GeneID" id="19124032"/>
<organism evidence="2 3">
    <name type="scientific">Bipolaris oryzae ATCC 44560</name>
    <dbReference type="NCBI Taxonomy" id="930090"/>
    <lineage>
        <taxon>Eukaryota</taxon>
        <taxon>Fungi</taxon>
        <taxon>Dikarya</taxon>
        <taxon>Ascomycota</taxon>
        <taxon>Pezizomycotina</taxon>
        <taxon>Dothideomycetes</taxon>
        <taxon>Pleosporomycetidae</taxon>
        <taxon>Pleosporales</taxon>
        <taxon>Pleosporineae</taxon>
        <taxon>Pleosporaceae</taxon>
        <taxon>Bipolaris</taxon>
    </lineage>
</organism>
<dbReference type="Proteomes" id="UP000054032">
    <property type="component" value="Unassembled WGS sequence"/>
</dbReference>
<gene>
    <name evidence="2" type="ORF">COCMIDRAFT_41279</name>
</gene>
<dbReference type="KEGG" id="bor:COCMIDRAFT_41279"/>
<dbReference type="HOGENOM" id="CLU_463063_0_0_1"/>
<reference evidence="2 3" key="1">
    <citation type="journal article" date="2013" name="PLoS Genet.">
        <title>Comparative genome structure, secondary metabolite, and effector coding capacity across Cochliobolus pathogens.</title>
        <authorList>
            <person name="Condon B.J."/>
            <person name="Leng Y."/>
            <person name="Wu D."/>
            <person name="Bushley K.E."/>
            <person name="Ohm R.A."/>
            <person name="Otillar R."/>
            <person name="Martin J."/>
            <person name="Schackwitz W."/>
            <person name="Grimwood J."/>
            <person name="MohdZainudin N."/>
            <person name="Xue C."/>
            <person name="Wang R."/>
            <person name="Manning V.A."/>
            <person name="Dhillon B."/>
            <person name="Tu Z.J."/>
            <person name="Steffenson B.J."/>
            <person name="Salamov A."/>
            <person name="Sun H."/>
            <person name="Lowry S."/>
            <person name="LaButti K."/>
            <person name="Han J."/>
            <person name="Copeland A."/>
            <person name="Lindquist E."/>
            <person name="Barry K."/>
            <person name="Schmutz J."/>
            <person name="Baker S.E."/>
            <person name="Ciuffetti L.M."/>
            <person name="Grigoriev I.V."/>
            <person name="Zhong S."/>
            <person name="Turgeon B.G."/>
        </authorList>
    </citation>
    <scope>NUCLEOTIDE SEQUENCE [LARGE SCALE GENOMIC DNA]</scope>
    <source>
        <strain evidence="2 3">ATCC 44560</strain>
    </source>
</reference>
<feature type="region of interest" description="Disordered" evidence="1">
    <location>
        <begin position="444"/>
        <end position="467"/>
    </location>
</feature>
<protein>
    <submittedName>
        <fullName evidence="2">Uncharacterized protein</fullName>
    </submittedName>
</protein>
<evidence type="ECO:0000313" key="2">
    <source>
        <dbReference type="EMBL" id="EUC40380.1"/>
    </source>
</evidence>
<accession>W6YRX1</accession>
<evidence type="ECO:0000256" key="1">
    <source>
        <dbReference type="SAM" id="MobiDB-lite"/>
    </source>
</evidence>
<sequence>MLSDVRQSLLFRTIDAPSATLVQIRQSYMRHTPLCDGEKFLHIRFYERNKDYEIASRWKRLLGSKVKSLHQVLRNDWLRDCLEKLEPFRSLWMDFQLGCFPLILSWRCRQEIEYYLNQMYDIWHKITNGDTYLCDEYTIEKLGGLAPVWSSHDRSAIETLFATYQVFPRAHDSTVRAQILQRVLAVEGLVLNFQTFFKHVKVLGMIMLPLRELFPARELFPPRDDFNLVSRRLPSVRDILIQRCYKQREQNQQQHLLQYSENEERLFECSDPGKYAYWQLCLYLFRHAKSHWNSYKEAKNQRELSEPPGWIIRLGHFARRLGFESAEISSLCNHDPDLSQIRLHMLQERPNHLFSTPADKFDAEAYSRKTGQAIFKPRPPALTPLMTTDNAATLRMPRNHPELFLPTIWTALTQEPRYALTEYGILVLISMSFFEKFGSKSARSSYEGFQPTRPTEPTPPNQSAQSARTLLRSSSIYSVPEYPDHLAKPHGNRITFWHLPQSRDMRPQAEHLCDATKEGIEKVVAGIRAHSHVTLFALVDKAGILKVCMHSQLWIRRRQSKQPNNIYYVHDKANSRIWISKQLDS</sequence>
<dbReference type="RefSeq" id="XP_007693103.1">
    <property type="nucleotide sequence ID" value="XM_007694913.1"/>
</dbReference>
<name>W6YRX1_COCMI</name>
<dbReference type="AlphaFoldDB" id="W6YRX1"/>
<dbReference type="OrthoDB" id="4227485at2759"/>
<dbReference type="Pfam" id="PF12520">
    <property type="entry name" value="DUF3723"/>
    <property type="match status" value="1"/>
</dbReference>
<dbReference type="InterPro" id="IPR022198">
    <property type="entry name" value="DUF3723"/>
</dbReference>
<keyword evidence="3" id="KW-1185">Reference proteome</keyword>
<proteinExistence type="predicted"/>
<dbReference type="EMBL" id="KI964170">
    <property type="protein sequence ID" value="EUC40380.1"/>
    <property type="molecule type" value="Genomic_DNA"/>
</dbReference>
<evidence type="ECO:0000313" key="3">
    <source>
        <dbReference type="Proteomes" id="UP000054032"/>
    </source>
</evidence>